<feature type="active site" description="Proton acceptor" evidence="11">
    <location>
        <position position="321"/>
    </location>
</feature>
<dbReference type="GO" id="GO:0009236">
    <property type="term" value="P:cobalamin biosynthetic process"/>
    <property type="evidence" value="ECO:0007669"/>
    <property type="project" value="UniProtKB-UniRule"/>
</dbReference>
<comment type="caution">
    <text evidence="12">The sequence shown here is derived from an EMBL/GenBank/DDBJ whole genome shotgun (WGS) entry which is preliminary data.</text>
</comment>
<dbReference type="PANTHER" id="PTHR43463:SF1">
    <property type="entry name" value="NICOTINATE-NUCLEOTIDE--DIMETHYLBENZIMIDAZOLE PHOSPHORIBOSYLTRANSFERASE"/>
    <property type="match status" value="1"/>
</dbReference>
<dbReference type="UniPathway" id="UPA00061">
    <property type="reaction ID" value="UER00516"/>
</dbReference>
<name>A0A7W8HDA0_9FIRM</name>
<keyword evidence="6 11" id="KW-0169">Cobalamin biosynthesis</keyword>
<comment type="pathway">
    <text evidence="2 11">Nucleoside biosynthesis; alpha-ribazole biosynthesis; alpha-ribazole from 5,6-dimethylbenzimidazole: step 1/2.</text>
</comment>
<accession>A0A7W8HDA0</accession>
<proteinExistence type="inferred from homology"/>
<dbReference type="Pfam" id="PF02277">
    <property type="entry name" value="DBI_PRT"/>
    <property type="match status" value="1"/>
</dbReference>
<dbReference type="InterPro" id="IPR023195">
    <property type="entry name" value="Nict_dMeBzImd_PRibTrfase_N"/>
</dbReference>
<dbReference type="InterPro" id="IPR036087">
    <property type="entry name" value="Nict_dMeBzImd_PRibTrfase_sf"/>
</dbReference>
<evidence type="ECO:0000256" key="5">
    <source>
        <dbReference type="ARBA" id="ARBA00015486"/>
    </source>
</evidence>
<comment type="similarity">
    <text evidence="3 11">Belongs to the CobT family.</text>
</comment>
<dbReference type="PANTHER" id="PTHR43463">
    <property type="entry name" value="NICOTINATE-NUCLEOTIDE--DIMETHYLBENZIMIDAZOLE PHOSPHORIBOSYLTRANSFERASE"/>
    <property type="match status" value="1"/>
</dbReference>
<keyword evidence="7 11" id="KW-0328">Glycosyltransferase</keyword>
<organism evidence="12 13">
    <name type="scientific">Catenibacillus scindens</name>
    <dbReference type="NCBI Taxonomy" id="673271"/>
    <lineage>
        <taxon>Bacteria</taxon>
        <taxon>Bacillati</taxon>
        <taxon>Bacillota</taxon>
        <taxon>Clostridia</taxon>
        <taxon>Lachnospirales</taxon>
        <taxon>Lachnospiraceae</taxon>
        <taxon>Catenibacillus</taxon>
    </lineage>
</organism>
<evidence type="ECO:0000256" key="1">
    <source>
        <dbReference type="ARBA" id="ARBA00002197"/>
    </source>
</evidence>
<dbReference type="RefSeq" id="WP_183776001.1">
    <property type="nucleotide sequence ID" value="NZ_CAWVEG010000037.1"/>
</dbReference>
<keyword evidence="13" id="KW-1185">Reference proteome</keyword>
<sequence length="357" mass="38166">MEYTQNALAEVIRQIPSPDKEIMDEIYRQWDKKAKPLGSLGRLEDIVAALGGIYGTVHPSTGKKGVIVMAADNGVVAEGVAQSDYHVTTQVTCNMTCQDATVSILAHMNGAQVFPVDIGMYEDVTCPGIIDRKIRHGTANMAKEPAMTREETLAAICTGIEIVAELKEKGFCFFATGEMGIGNTTTSSAVASVLLDCPPETVTGRGAGLSSEGLSKKIRTIKNAIHDRKPDPKDIVDVLGKVGGLDIAGLAGCFIGAARWRVPIVIDGFISSVAALAAVRLAPTCRPYIFPSHCSAEPAGKMVLEALGMEPYIYAGMYLGEGTGAVMAFHLFDTALEAYNKIPEFEDVHIEAYEHLK</sequence>
<dbReference type="AlphaFoldDB" id="A0A7W8HDA0"/>
<protein>
    <recommendedName>
        <fullName evidence="5 11">Nicotinate-nucleotide--dimethylbenzimidazole phosphoribosyltransferase</fullName>
        <shortName evidence="11">NN:DBI PRT</shortName>
        <ecNumber evidence="4 11">2.4.2.21</ecNumber>
    </recommendedName>
    <alternativeName>
        <fullName evidence="9 11">N(1)-alpha-phosphoribosyltransferase</fullName>
    </alternativeName>
</protein>
<evidence type="ECO:0000256" key="4">
    <source>
        <dbReference type="ARBA" id="ARBA00011991"/>
    </source>
</evidence>
<reference evidence="12 13" key="1">
    <citation type="submission" date="2020-08" db="EMBL/GenBank/DDBJ databases">
        <title>Genomic Encyclopedia of Type Strains, Phase IV (KMG-IV): sequencing the most valuable type-strain genomes for metagenomic binning, comparative biology and taxonomic classification.</title>
        <authorList>
            <person name="Goeker M."/>
        </authorList>
    </citation>
    <scope>NUCLEOTIDE SEQUENCE [LARGE SCALE GENOMIC DNA]</scope>
    <source>
        <strain evidence="12 13">DSM 106146</strain>
    </source>
</reference>
<evidence type="ECO:0000256" key="2">
    <source>
        <dbReference type="ARBA" id="ARBA00005049"/>
    </source>
</evidence>
<dbReference type="EC" id="2.4.2.21" evidence="4 11"/>
<dbReference type="Gene3D" id="3.40.50.10210">
    <property type="match status" value="1"/>
</dbReference>
<dbReference type="GO" id="GO:0008939">
    <property type="term" value="F:nicotinate-nucleotide-dimethylbenzimidazole phosphoribosyltransferase activity"/>
    <property type="evidence" value="ECO:0007669"/>
    <property type="project" value="UniProtKB-UniRule"/>
</dbReference>
<dbReference type="HAMAP" id="MF_00230">
    <property type="entry name" value="CobT"/>
    <property type="match status" value="1"/>
</dbReference>
<evidence type="ECO:0000256" key="9">
    <source>
        <dbReference type="ARBA" id="ARBA00030686"/>
    </source>
</evidence>
<evidence type="ECO:0000256" key="6">
    <source>
        <dbReference type="ARBA" id="ARBA00022573"/>
    </source>
</evidence>
<evidence type="ECO:0000256" key="11">
    <source>
        <dbReference type="HAMAP-Rule" id="MF_00230"/>
    </source>
</evidence>
<comment type="function">
    <text evidence="1 11">Catalyzes the synthesis of alpha-ribazole-5'-phosphate from nicotinate mononucleotide (NAMN) and 5,6-dimethylbenzimidazole (DMB).</text>
</comment>
<dbReference type="InterPro" id="IPR003200">
    <property type="entry name" value="Nict_dMeBzImd_PRibTrfase"/>
</dbReference>
<dbReference type="SUPFAM" id="SSF52733">
    <property type="entry name" value="Nicotinate mononucleotide:5,6-dimethylbenzimidazole phosphoribosyltransferase (CobT)"/>
    <property type="match status" value="1"/>
</dbReference>
<dbReference type="NCBIfam" id="TIGR03160">
    <property type="entry name" value="cobT_DBIPRT"/>
    <property type="match status" value="1"/>
</dbReference>
<gene>
    <name evidence="11" type="primary">cobT</name>
    <name evidence="12" type="ORF">HNP82_003014</name>
</gene>
<evidence type="ECO:0000256" key="10">
    <source>
        <dbReference type="ARBA" id="ARBA00047340"/>
    </source>
</evidence>
<evidence type="ECO:0000256" key="3">
    <source>
        <dbReference type="ARBA" id="ARBA00007110"/>
    </source>
</evidence>
<evidence type="ECO:0000256" key="8">
    <source>
        <dbReference type="ARBA" id="ARBA00022679"/>
    </source>
</evidence>
<dbReference type="InterPro" id="IPR017846">
    <property type="entry name" value="Nict_dMeBzImd_PRibTrfase_bact"/>
</dbReference>
<comment type="catalytic activity">
    <reaction evidence="10 11">
        <text>5,6-dimethylbenzimidazole + nicotinate beta-D-ribonucleotide = alpha-ribazole 5'-phosphate + nicotinate + H(+)</text>
        <dbReference type="Rhea" id="RHEA:11196"/>
        <dbReference type="ChEBI" id="CHEBI:15378"/>
        <dbReference type="ChEBI" id="CHEBI:15890"/>
        <dbReference type="ChEBI" id="CHEBI:32544"/>
        <dbReference type="ChEBI" id="CHEBI:57502"/>
        <dbReference type="ChEBI" id="CHEBI:57918"/>
        <dbReference type="EC" id="2.4.2.21"/>
    </reaction>
</comment>
<dbReference type="CDD" id="cd02439">
    <property type="entry name" value="DMB-PRT_CobT"/>
    <property type="match status" value="1"/>
</dbReference>
<dbReference type="EMBL" id="JACHFW010000015">
    <property type="protein sequence ID" value="MBB5265863.1"/>
    <property type="molecule type" value="Genomic_DNA"/>
</dbReference>
<dbReference type="NCBIfam" id="NF000996">
    <property type="entry name" value="PRK00105.1"/>
    <property type="match status" value="1"/>
</dbReference>
<evidence type="ECO:0000313" key="13">
    <source>
        <dbReference type="Proteomes" id="UP000543642"/>
    </source>
</evidence>
<dbReference type="FunFam" id="3.40.50.10210:FF:000001">
    <property type="entry name" value="Nicotinate-nucleotide--dimethylbenzimidazole phosphoribosyltransferase"/>
    <property type="match status" value="1"/>
</dbReference>
<dbReference type="Proteomes" id="UP000543642">
    <property type="component" value="Unassembled WGS sequence"/>
</dbReference>
<dbReference type="Gene3D" id="1.10.1610.10">
    <property type="match status" value="1"/>
</dbReference>
<keyword evidence="8 11" id="KW-0808">Transferase</keyword>
<evidence type="ECO:0000313" key="12">
    <source>
        <dbReference type="EMBL" id="MBB5265863.1"/>
    </source>
</evidence>
<evidence type="ECO:0000256" key="7">
    <source>
        <dbReference type="ARBA" id="ARBA00022676"/>
    </source>
</evidence>